<dbReference type="GO" id="GO:0032993">
    <property type="term" value="C:protein-DNA complex"/>
    <property type="evidence" value="ECO:0007669"/>
    <property type="project" value="TreeGrafter"/>
</dbReference>
<dbReference type="EMBL" id="JSYN01000016">
    <property type="protein sequence ID" value="KIA93121.1"/>
    <property type="molecule type" value="Genomic_DNA"/>
</dbReference>
<protein>
    <submittedName>
        <fullName evidence="6">Transcriptional regulator</fullName>
    </submittedName>
</protein>
<dbReference type="InterPro" id="IPR036390">
    <property type="entry name" value="WH_DNA-bd_sf"/>
</dbReference>
<dbReference type="Gene3D" id="1.10.10.10">
    <property type="entry name" value="Winged helix-like DNA-binding domain superfamily/Winged helix DNA-binding domain"/>
    <property type="match status" value="1"/>
</dbReference>
<keyword evidence="7" id="KW-1185">Reference proteome</keyword>
<dbReference type="Pfam" id="PF03466">
    <property type="entry name" value="LysR_substrate"/>
    <property type="match status" value="1"/>
</dbReference>
<keyword evidence="3" id="KW-0238">DNA-binding</keyword>
<dbReference type="PANTHER" id="PTHR30346">
    <property type="entry name" value="TRANSCRIPTIONAL DUAL REGULATOR HCAR-RELATED"/>
    <property type="match status" value="1"/>
</dbReference>
<dbReference type="AlphaFoldDB" id="A0A0C1D7I0"/>
<dbReference type="InterPro" id="IPR000847">
    <property type="entry name" value="LysR_HTH_N"/>
</dbReference>
<name>A0A0C1D7I0_9SPHI</name>
<evidence type="ECO:0000259" key="5">
    <source>
        <dbReference type="PROSITE" id="PS50931"/>
    </source>
</evidence>
<dbReference type="PROSITE" id="PS50931">
    <property type="entry name" value="HTH_LYSR"/>
    <property type="match status" value="1"/>
</dbReference>
<dbReference type="SUPFAM" id="SSF46785">
    <property type="entry name" value="Winged helix' DNA-binding domain"/>
    <property type="match status" value="1"/>
</dbReference>
<dbReference type="GO" id="GO:0003700">
    <property type="term" value="F:DNA-binding transcription factor activity"/>
    <property type="evidence" value="ECO:0007669"/>
    <property type="project" value="InterPro"/>
</dbReference>
<dbReference type="InterPro" id="IPR036388">
    <property type="entry name" value="WH-like_DNA-bd_sf"/>
</dbReference>
<evidence type="ECO:0000256" key="1">
    <source>
        <dbReference type="ARBA" id="ARBA00009437"/>
    </source>
</evidence>
<dbReference type="Pfam" id="PF00126">
    <property type="entry name" value="HTH_1"/>
    <property type="match status" value="1"/>
</dbReference>
<evidence type="ECO:0000313" key="7">
    <source>
        <dbReference type="Proteomes" id="UP000031246"/>
    </source>
</evidence>
<sequence length="297" mass="34560">MSYQIELRHFKYFQVLAEELKFRKAADRLFISQPGLSRQIKQMEEIFNAQLFDRTKKKVTLTEAGIYLKTEVDFLFSHIDNIKKQLNDINEGKQGELRIGFLGSAAQKIVPELIFRLNKDFPEIRTNLDEMTNKLQIELLEKDMLDVGFVRINQFKEGISKHIVHRDTFSLVLPRNHPLKTASFEAVKKLGDSPFIFFSSDDSPFYYDLIMSICEDHGFRPKTFHKSVNALTIYKLVEEGLGIAIVPTALKYGYKENVKFVELKHIPQRTELYMIWKDANRNPALKNVIKILLKGKV</sequence>
<comment type="caution">
    <text evidence="6">The sequence shown here is derived from an EMBL/GenBank/DDBJ whole genome shotgun (WGS) entry which is preliminary data.</text>
</comment>
<reference evidence="6 7" key="1">
    <citation type="submission" date="2014-10" db="EMBL/GenBank/DDBJ databases">
        <title>Pedobacter Kyungheensis.</title>
        <authorList>
            <person name="Anderson B.M."/>
            <person name="Newman J.D."/>
        </authorList>
    </citation>
    <scope>NUCLEOTIDE SEQUENCE [LARGE SCALE GENOMIC DNA]</scope>
    <source>
        <strain evidence="6 7">KACC 16221</strain>
    </source>
</reference>
<dbReference type="GO" id="GO:0003677">
    <property type="term" value="F:DNA binding"/>
    <property type="evidence" value="ECO:0007669"/>
    <property type="project" value="UniProtKB-KW"/>
</dbReference>
<dbReference type="InterPro" id="IPR005119">
    <property type="entry name" value="LysR_subst-bd"/>
</dbReference>
<dbReference type="OrthoDB" id="9803735at2"/>
<organism evidence="6 7">
    <name type="scientific">Pedobacter kyungheensis</name>
    <dbReference type="NCBI Taxonomy" id="1069985"/>
    <lineage>
        <taxon>Bacteria</taxon>
        <taxon>Pseudomonadati</taxon>
        <taxon>Bacteroidota</taxon>
        <taxon>Sphingobacteriia</taxon>
        <taxon>Sphingobacteriales</taxon>
        <taxon>Sphingobacteriaceae</taxon>
        <taxon>Pedobacter</taxon>
    </lineage>
</organism>
<dbReference type="PANTHER" id="PTHR30346:SF28">
    <property type="entry name" value="HTH-TYPE TRANSCRIPTIONAL REGULATOR CYNR"/>
    <property type="match status" value="1"/>
</dbReference>
<dbReference type="SUPFAM" id="SSF53850">
    <property type="entry name" value="Periplasmic binding protein-like II"/>
    <property type="match status" value="1"/>
</dbReference>
<proteinExistence type="inferred from homology"/>
<keyword evidence="2" id="KW-0805">Transcription regulation</keyword>
<dbReference type="Proteomes" id="UP000031246">
    <property type="component" value="Unassembled WGS sequence"/>
</dbReference>
<dbReference type="Gene3D" id="3.40.190.10">
    <property type="entry name" value="Periplasmic binding protein-like II"/>
    <property type="match status" value="2"/>
</dbReference>
<evidence type="ECO:0000256" key="3">
    <source>
        <dbReference type="ARBA" id="ARBA00023125"/>
    </source>
</evidence>
<accession>A0A0C1D7I0</accession>
<comment type="similarity">
    <text evidence="1">Belongs to the LysR transcriptional regulatory family.</text>
</comment>
<dbReference type="PRINTS" id="PR00039">
    <property type="entry name" value="HTHLYSR"/>
</dbReference>
<evidence type="ECO:0000256" key="2">
    <source>
        <dbReference type="ARBA" id="ARBA00023015"/>
    </source>
</evidence>
<keyword evidence="4" id="KW-0804">Transcription</keyword>
<evidence type="ECO:0000313" key="6">
    <source>
        <dbReference type="EMBL" id="KIA93121.1"/>
    </source>
</evidence>
<evidence type="ECO:0000256" key="4">
    <source>
        <dbReference type="ARBA" id="ARBA00023163"/>
    </source>
</evidence>
<feature type="domain" description="HTH lysR-type" evidence="5">
    <location>
        <begin position="5"/>
        <end position="62"/>
    </location>
</feature>
<dbReference type="RefSeq" id="WP_039477042.1">
    <property type="nucleotide sequence ID" value="NZ_JSYN01000016.1"/>
</dbReference>
<dbReference type="FunFam" id="1.10.10.10:FF:000001">
    <property type="entry name" value="LysR family transcriptional regulator"/>
    <property type="match status" value="1"/>
</dbReference>
<gene>
    <name evidence="6" type="ORF">OC25_13860</name>
</gene>